<evidence type="ECO:0000256" key="2">
    <source>
        <dbReference type="ARBA" id="ARBA00005692"/>
    </source>
</evidence>
<keyword evidence="3 6" id="KW-0812">Transmembrane</keyword>
<accession>A0A2G5UVJ5</accession>
<dbReference type="Pfam" id="PF02118">
    <property type="entry name" value="Srg"/>
    <property type="match status" value="1"/>
</dbReference>
<keyword evidence="4 6" id="KW-1133">Transmembrane helix</keyword>
<dbReference type="PANTHER" id="PTHR31552">
    <property type="entry name" value="SERPENTINE RECEPTOR CLASS GAMMA"/>
    <property type="match status" value="1"/>
</dbReference>
<evidence type="ECO:0000313" key="7">
    <source>
        <dbReference type="EMBL" id="PIC43595.1"/>
    </source>
</evidence>
<evidence type="ECO:0000256" key="4">
    <source>
        <dbReference type="ARBA" id="ARBA00022989"/>
    </source>
</evidence>
<evidence type="ECO:0000313" key="8">
    <source>
        <dbReference type="Proteomes" id="UP000230233"/>
    </source>
</evidence>
<comment type="caution">
    <text evidence="7">The sequence shown here is derived from an EMBL/GenBank/DDBJ whole genome shotgun (WGS) entry which is preliminary data.</text>
</comment>
<dbReference type="AlphaFoldDB" id="A0A2G5UVJ5"/>
<feature type="transmembrane region" description="Helical" evidence="6">
    <location>
        <begin position="69"/>
        <end position="89"/>
    </location>
</feature>
<gene>
    <name evidence="7" type="primary">Cnig_chr_II.g4272</name>
    <name evidence="7" type="ORF">B9Z55_004272</name>
</gene>
<keyword evidence="5 6" id="KW-0472">Membrane</keyword>
<protein>
    <recommendedName>
        <fullName evidence="6">Serpentine receptor class gamma</fullName>
    </recommendedName>
</protein>
<dbReference type="EMBL" id="PDUG01000002">
    <property type="protein sequence ID" value="PIC43595.1"/>
    <property type="molecule type" value="Genomic_DNA"/>
</dbReference>
<comment type="similarity">
    <text evidence="2 6">Belongs to the nematode receptor-like protein srg family.</text>
</comment>
<dbReference type="GO" id="GO:0007606">
    <property type="term" value="P:sensory perception of chemical stimulus"/>
    <property type="evidence" value="ECO:0007669"/>
    <property type="project" value="UniProtKB-UniRule"/>
</dbReference>
<evidence type="ECO:0000256" key="3">
    <source>
        <dbReference type="ARBA" id="ARBA00022692"/>
    </source>
</evidence>
<sequence length="119" mass="13584">MIITIITSLAANLSSFIFVKHRKLVMAYKAESNFLKITSITLIIQVIGNFLSIGMLTFEHSDYLPYLSIIRPFVSDSLTLVQPWLLYFFSSPMRKKIQQMFKRSSPATVATVVFKSRSV</sequence>
<dbReference type="GO" id="GO:0004888">
    <property type="term" value="F:transmembrane signaling receptor activity"/>
    <property type="evidence" value="ECO:0007669"/>
    <property type="project" value="InterPro"/>
</dbReference>
<evidence type="ECO:0000256" key="5">
    <source>
        <dbReference type="ARBA" id="ARBA00023136"/>
    </source>
</evidence>
<proteinExistence type="inferred from homology"/>
<reference evidence="8" key="1">
    <citation type="submission" date="2017-10" db="EMBL/GenBank/DDBJ databases">
        <title>Rapid genome shrinkage in a self-fertile nematode reveals novel sperm competition proteins.</title>
        <authorList>
            <person name="Yin D."/>
            <person name="Schwarz E.M."/>
            <person name="Thomas C.G."/>
            <person name="Felde R.L."/>
            <person name="Korf I.F."/>
            <person name="Cutter A.D."/>
            <person name="Schartner C.M."/>
            <person name="Ralston E.J."/>
            <person name="Meyer B.J."/>
            <person name="Haag E.S."/>
        </authorList>
    </citation>
    <scope>NUCLEOTIDE SEQUENCE [LARGE SCALE GENOMIC DNA]</scope>
    <source>
        <strain evidence="8">JU1422</strain>
    </source>
</reference>
<comment type="caution">
    <text evidence="6">Lacks conserved residue(s) required for the propagation of feature annotation.</text>
</comment>
<dbReference type="InterPro" id="IPR000609">
    <property type="entry name" value="7TM_GPCR_serpentine_rcpt_Srg"/>
</dbReference>
<feature type="transmembrane region" description="Helical" evidence="6">
    <location>
        <begin position="34"/>
        <end position="57"/>
    </location>
</feature>
<evidence type="ECO:0000256" key="6">
    <source>
        <dbReference type="RuleBase" id="RU280813"/>
    </source>
</evidence>
<dbReference type="PANTHER" id="PTHR31552:SF30">
    <property type="entry name" value="SERPENTINE RECEPTOR CLASS GAMMA"/>
    <property type="match status" value="1"/>
</dbReference>
<evidence type="ECO:0000256" key="1">
    <source>
        <dbReference type="ARBA" id="ARBA00004141"/>
    </source>
</evidence>
<dbReference type="GO" id="GO:0016020">
    <property type="term" value="C:membrane"/>
    <property type="evidence" value="ECO:0007669"/>
    <property type="project" value="UniProtKB-SubCell"/>
</dbReference>
<name>A0A2G5UVJ5_9PELO</name>
<keyword evidence="8" id="KW-1185">Reference proteome</keyword>
<comment type="subcellular location">
    <subcellularLocation>
        <location evidence="1">Membrane</location>
        <topology evidence="1">Multi-pass membrane protein</topology>
    </subcellularLocation>
</comment>
<organism evidence="7 8">
    <name type="scientific">Caenorhabditis nigoni</name>
    <dbReference type="NCBI Taxonomy" id="1611254"/>
    <lineage>
        <taxon>Eukaryota</taxon>
        <taxon>Metazoa</taxon>
        <taxon>Ecdysozoa</taxon>
        <taxon>Nematoda</taxon>
        <taxon>Chromadorea</taxon>
        <taxon>Rhabditida</taxon>
        <taxon>Rhabditina</taxon>
        <taxon>Rhabditomorpha</taxon>
        <taxon>Rhabditoidea</taxon>
        <taxon>Rhabditidae</taxon>
        <taxon>Peloderinae</taxon>
        <taxon>Caenorhabditis</taxon>
    </lineage>
</organism>
<dbReference type="Proteomes" id="UP000230233">
    <property type="component" value="Chromosome II"/>
</dbReference>